<protein>
    <submittedName>
        <fullName evidence="3">Glyoxalase-like domain-containing protein</fullName>
    </submittedName>
</protein>
<dbReference type="STRING" id="563176.SAMN04488090_0167"/>
<dbReference type="Gene3D" id="3.10.180.10">
    <property type="entry name" value="2,3-Dihydroxybiphenyl 1,2-Dioxygenase, domain 1"/>
    <property type="match status" value="1"/>
</dbReference>
<feature type="chain" id="PRO_5011753162" evidence="1">
    <location>
        <begin position="21"/>
        <end position="276"/>
    </location>
</feature>
<dbReference type="Proteomes" id="UP000198901">
    <property type="component" value="Unassembled WGS sequence"/>
</dbReference>
<dbReference type="EMBL" id="FNGS01000001">
    <property type="protein sequence ID" value="SDL15318.1"/>
    <property type="molecule type" value="Genomic_DNA"/>
</dbReference>
<organism evidence="3 4">
    <name type="scientific">Siphonobacter aquaeclarae</name>
    <dbReference type="NCBI Taxonomy" id="563176"/>
    <lineage>
        <taxon>Bacteria</taxon>
        <taxon>Pseudomonadati</taxon>
        <taxon>Bacteroidota</taxon>
        <taxon>Cytophagia</taxon>
        <taxon>Cytophagales</taxon>
        <taxon>Cytophagaceae</taxon>
        <taxon>Siphonobacter</taxon>
    </lineage>
</organism>
<evidence type="ECO:0000313" key="3">
    <source>
        <dbReference type="EMBL" id="SDL15318.1"/>
    </source>
</evidence>
<sequence>MIRFLFILFWAIPFISTAQSAPLVTGPDHVPVAVSDLESAAARFRKLGFALKEGRPHDNGIRNRHIKFRDGTEMEIITAPEAKDELTANYRRLLVQGDGPAYLAFLAPDRATLRSRLDAAGIPHTGDSFRGALDTYFLGSGNQSPTDKPEHFAHANGAESLISVWLAPDDPKALRELLHVFGGTTTRETVRIPAKLNAEVTRFRDGEIVLLPASYQRLAHRPIIGATLRVKSLKTTRALFEQAGIRPVAAGKSLFLSPEQTAGFWLEFREVPERHP</sequence>
<feature type="signal peptide" evidence="1">
    <location>
        <begin position="1"/>
        <end position="20"/>
    </location>
</feature>
<keyword evidence="1" id="KW-0732">Signal</keyword>
<evidence type="ECO:0000256" key="1">
    <source>
        <dbReference type="SAM" id="SignalP"/>
    </source>
</evidence>
<keyword evidence="4" id="KW-1185">Reference proteome</keyword>
<dbReference type="InterPro" id="IPR025870">
    <property type="entry name" value="Glyoxalase-like_dom"/>
</dbReference>
<gene>
    <name evidence="3" type="ORF">SAMN04488090_0167</name>
</gene>
<proteinExistence type="predicted"/>
<accession>A0A1G9HQT2</accession>
<dbReference type="RefSeq" id="WP_176785393.1">
    <property type="nucleotide sequence ID" value="NZ_FNGS01000001.1"/>
</dbReference>
<reference evidence="3 4" key="1">
    <citation type="submission" date="2016-10" db="EMBL/GenBank/DDBJ databases">
        <authorList>
            <person name="de Groot N.N."/>
        </authorList>
    </citation>
    <scope>NUCLEOTIDE SEQUENCE [LARGE SCALE GENOMIC DNA]</scope>
    <source>
        <strain evidence="3 4">DSM 21668</strain>
    </source>
</reference>
<dbReference type="Pfam" id="PF13468">
    <property type="entry name" value="Glyoxalase_3"/>
    <property type="match status" value="1"/>
</dbReference>
<dbReference type="AlphaFoldDB" id="A0A1G9HQT2"/>
<evidence type="ECO:0000259" key="2">
    <source>
        <dbReference type="Pfam" id="PF13468"/>
    </source>
</evidence>
<feature type="domain" description="Glyoxalase-like" evidence="2">
    <location>
        <begin position="28"/>
        <end position="125"/>
    </location>
</feature>
<dbReference type="InterPro" id="IPR029068">
    <property type="entry name" value="Glyas_Bleomycin-R_OHBP_Dase"/>
</dbReference>
<dbReference type="SUPFAM" id="SSF54593">
    <property type="entry name" value="Glyoxalase/Bleomycin resistance protein/Dihydroxybiphenyl dioxygenase"/>
    <property type="match status" value="1"/>
</dbReference>
<evidence type="ECO:0000313" key="4">
    <source>
        <dbReference type="Proteomes" id="UP000198901"/>
    </source>
</evidence>
<name>A0A1G9HQT2_9BACT</name>